<proteinExistence type="predicted"/>
<dbReference type="AlphaFoldDB" id="A0ABD3V2I4"/>
<comment type="caution">
    <text evidence="1">The sequence shown here is derived from an EMBL/GenBank/DDBJ whole genome shotgun (WGS) entry which is preliminary data.</text>
</comment>
<reference evidence="1 2" key="1">
    <citation type="submission" date="2024-11" db="EMBL/GenBank/DDBJ databases">
        <title>Chromosome-level genome assembly of the freshwater bivalve Anodonta woodiana.</title>
        <authorList>
            <person name="Chen X."/>
        </authorList>
    </citation>
    <scope>NUCLEOTIDE SEQUENCE [LARGE SCALE GENOMIC DNA]</scope>
    <source>
        <strain evidence="1">MN2024</strain>
        <tissue evidence="1">Gills</tissue>
    </source>
</reference>
<protein>
    <recommendedName>
        <fullName evidence="3">NAD(P)(+)--arginine ADP-ribosyltransferase</fullName>
    </recommendedName>
</protein>
<sequence length="379" mass="43562">MEEISTLLLSAKYGKWDKVWRIIGTAEKPNKEYLINCIPENRRWAVLHQAVYWKDPINVRKLLLFDACDPFLRAKQCTSEVGLTSGLTAQQIAVTYGYNEVEKVLSEHRTKFKEVNEEIDTFQPWNTDIEKKGLGLIGITLAAYKNTFHPKKIDPGKSVLAILEDIFKDLNTSGNRWMEVRDKICDSLYVVNDSTAKALKSCSSREDFYKKIVNVYTVETTYLYAYMNTALRRQKESGYKPSANDLAMGPYAVMYQILLLFWGDLKRENAITYRKMLLTGHDLEKYQVGVKFTWLAFISSSVDVAKATPFPTFRNAKGEHKVTFTIVNTKDSLYQPRNIESHAKFEENERVYPAGAKFVVTQRCQQDEMVDVTLELLSS</sequence>
<organism evidence="1 2">
    <name type="scientific">Sinanodonta woodiana</name>
    <name type="common">Chinese pond mussel</name>
    <name type="synonym">Anodonta woodiana</name>
    <dbReference type="NCBI Taxonomy" id="1069815"/>
    <lineage>
        <taxon>Eukaryota</taxon>
        <taxon>Metazoa</taxon>
        <taxon>Spiralia</taxon>
        <taxon>Lophotrochozoa</taxon>
        <taxon>Mollusca</taxon>
        <taxon>Bivalvia</taxon>
        <taxon>Autobranchia</taxon>
        <taxon>Heteroconchia</taxon>
        <taxon>Palaeoheterodonta</taxon>
        <taxon>Unionida</taxon>
        <taxon>Unionoidea</taxon>
        <taxon>Unionidae</taxon>
        <taxon>Unioninae</taxon>
        <taxon>Sinanodonta</taxon>
    </lineage>
</organism>
<dbReference type="SUPFAM" id="SSF56399">
    <property type="entry name" value="ADP-ribosylation"/>
    <property type="match status" value="1"/>
</dbReference>
<gene>
    <name evidence="1" type="ORF">ACJMK2_014837</name>
</gene>
<evidence type="ECO:0000313" key="1">
    <source>
        <dbReference type="EMBL" id="KAL3855630.1"/>
    </source>
</evidence>
<dbReference type="Gene3D" id="3.90.176.10">
    <property type="entry name" value="Toxin ADP-ribosyltransferase, Chain A, domain 1"/>
    <property type="match status" value="1"/>
</dbReference>
<dbReference type="EMBL" id="JBJQND010000014">
    <property type="protein sequence ID" value="KAL3855630.1"/>
    <property type="molecule type" value="Genomic_DNA"/>
</dbReference>
<evidence type="ECO:0008006" key="3">
    <source>
        <dbReference type="Google" id="ProtNLM"/>
    </source>
</evidence>
<name>A0ABD3V2I4_SINWO</name>
<evidence type="ECO:0000313" key="2">
    <source>
        <dbReference type="Proteomes" id="UP001634394"/>
    </source>
</evidence>
<accession>A0ABD3V2I4</accession>
<dbReference type="Proteomes" id="UP001634394">
    <property type="component" value="Unassembled WGS sequence"/>
</dbReference>
<keyword evidence="2" id="KW-1185">Reference proteome</keyword>